<name>A7IXL1_PBCVN</name>
<dbReference type="KEGG" id="vg:5658875"/>
<evidence type="ECO:0000313" key="1">
    <source>
        <dbReference type="EMBL" id="ABT15085.1"/>
    </source>
</evidence>
<keyword evidence="2" id="KW-1185">Reference proteome</keyword>
<organismHost>
    <name type="scientific">Chlorella</name>
    <dbReference type="NCBI Taxonomy" id="3071"/>
</organismHost>
<organism evidence="1 2">
    <name type="scientific">Paramecium bursaria Chlorella virus NY2A</name>
    <name type="common">PBCV-NY2A</name>
    <dbReference type="NCBI Taxonomy" id="46021"/>
    <lineage>
        <taxon>Viruses</taxon>
        <taxon>Varidnaviria</taxon>
        <taxon>Bamfordvirae</taxon>
        <taxon>Nucleocytoviricota</taxon>
        <taxon>Megaviricetes</taxon>
        <taxon>Algavirales</taxon>
        <taxon>Phycodnaviridae</taxon>
        <taxon>Chlorovirus</taxon>
        <taxon>Chlorovirus americanus</taxon>
    </lineage>
</organism>
<protein>
    <submittedName>
        <fullName evidence="1">Uncharacterized protein b686R</fullName>
    </submittedName>
</protein>
<dbReference type="GeneID" id="5658875"/>
<dbReference type="RefSeq" id="YP_001497882.1">
    <property type="nucleotide sequence ID" value="NC_009898.1"/>
</dbReference>
<evidence type="ECO:0000313" key="2">
    <source>
        <dbReference type="Proteomes" id="UP000202419"/>
    </source>
</evidence>
<gene>
    <name evidence="1" type="primary">b686R</name>
    <name evidence="1" type="ORF">NY2A_b686R</name>
</gene>
<dbReference type="Proteomes" id="UP000202419">
    <property type="component" value="Segment"/>
</dbReference>
<sequence>MPIRIILDMRKFVQQYEEQIVYILDITNRIPHANENIFLFESICNRFGLRYFCQSTRPILHNSFYLRF</sequence>
<reference evidence="1 2" key="1">
    <citation type="journal article" date="2007" name="Virology">
        <title>Sequence and annotation of the 369-kb NY-2A and the 345-kb AR158 viruses that infect Chlorella NC64A.</title>
        <authorList>
            <person name="Fitzgerald L.A."/>
            <person name="Graves M.V."/>
            <person name="Li X."/>
            <person name="Feldblyum T."/>
            <person name="Nierman W.C."/>
            <person name="Van Etten J.L."/>
        </authorList>
    </citation>
    <scope>NUCLEOTIDE SEQUENCE [LARGE SCALE GENOMIC DNA]</scope>
    <source>
        <strain evidence="1 2">NY-2A</strain>
    </source>
</reference>
<proteinExistence type="predicted"/>
<accession>A7IXL1</accession>
<dbReference type="EMBL" id="DQ491002">
    <property type="protein sequence ID" value="ABT15085.1"/>
    <property type="molecule type" value="Genomic_DNA"/>
</dbReference>